<dbReference type="dictyBase" id="DDB_G0294629"/>
<dbReference type="Gene3D" id="2.170.270.10">
    <property type="entry name" value="SET domain"/>
    <property type="match status" value="2"/>
</dbReference>
<comment type="caution">
    <text evidence="2">The sequence shown here is derived from an EMBL/GenBank/DDBJ whole genome shotgun (WGS) entry which is preliminary data.</text>
</comment>
<dbReference type="Gene3D" id="1.25.40.10">
    <property type="entry name" value="Tetratricopeptide repeat domain"/>
    <property type="match status" value="1"/>
</dbReference>
<dbReference type="Proteomes" id="UP000002195">
    <property type="component" value="Unassembled WGS sequence"/>
</dbReference>
<dbReference type="SUPFAM" id="SSF144232">
    <property type="entry name" value="HIT/MYND zinc finger-like"/>
    <property type="match status" value="1"/>
</dbReference>
<dbReference type="PROSITE" id="PS50280">
    <property type="entry name" value="SET"/>
    <property type="match status" value="1"/>
</dbReference>
<dbReference type="AlphaFoldDB" id="B0G196"/>
<dbReference type="KEGG" id="ddi:DDB_G0294629"/>
<proteinExistence type="predicted"/>
<keyword evidence="3" id="KW-1185">Reference proteome</keyword>
<dbReference type="InterPro" id="IPR011990">
    <property type="entry name" value="TPR-like_helical_dom_sf"/>
</dbReference>
<dbReference type="VEuPathDB" id="AmoebaDB:DDB_G0294629"/>
<dbReference type="InterPro" id="IPR019734">
    <property type="entry name" value="TPR_rpt"/>
</dbReference>
<dbReference type="HOGENOM" id="CLU_459634_0_0_1"/>
<reference evidence="2 3" key="1">
    <citation type="journal article" date="2005" name="Nature">
        <title>The genome of the social amoeba Dictyostelium discoideum.</title>
        <authorList>
            <consortium name="The Dictyostelium discoideum Sequencing Consortium"/>
            <person name="Eichinger L."/>
            <person name="Pachebat J.A."/>
            <person name="Glockner G."/>
            <person name="Rajandream M.A."/>
            <person name="Sucgang R."/>
            <person name="Berriman M."/>
            <person name="Song J."/>
            <person name="Olsen R."/>
            <person name="Szafranski K."/>
            <person name="Xu Q."/>
            <person name="Tunggal B."/>
            <person name="Kummerfeld S."/>
            <person name="Madera M."/>
            <person name="Konfortov B.A."/>
            <person name="Rivero F."/>
            <person name="Bankier A.T."/>
            <person name="Lehmann R."/>
            <person name="Hamlin N."/>
            <person name="Davies R."/>
            <person name="Gaudet P."/>
            <person name="Fey P."/>
            <person name="Pilcher K."/>
            <person name="Chen G."/>
            <person name="Saunders D."/>
            <person name="Sodergren E."/>
            <person name="Davis P."/>
            <person name="Kerhornou A."/>
            <person name="Nie X."/>
            <person name="Hall N."/>
            <person name="Anjard C."/>
            <person name="Hemphill L."/>
            <person name="Bason N."/>
            <person name="Farbrother P."/>
            <person name="Desany B."/>
            <person name="Just E."/>
            <person name="Morio T."/>
            <person name="Rost R."/>
            <person name="Churcher C."/>
            <person name="Cooper J."/>
            <person name="Haydock S."/>
            <person name="van Driessche N."/>
            <person name="Cronin A."/>
            <person name="Goodhead I."/>
            <person name="Muzny D."/>
            <person name="Mourier T."/>
            <person name="Pain A."/>
            <person name="Lu M."/>
            <person name="Harper D."/>
            <person name="Lindsay R."/>
            <person name="Hauser H."/>
            <person name="James K."/>
            <person name="Quiles M."/>
            <person name="Madan Babu M."/>
            <person name="Saito T."/>
            <person name="Buchrieser C."/>
            <person name="Wardroper A."/>
            <person name="Felder M."/>
            <person name="Thangavelu M."/>
            <person name="Johnson D."/>
            <person name="Knights A."/>
            <person name="Loulseged H."/>
            <person name="Mungall K."/>
            <person name="Oliver K."/>
            <person name="Price C."/>
            <person name="Quail M.A."/>
            <person name="Urushihara H."/>
            <person name="Hernandez J."/>
            <person name="Rabbinowitsch E."/>
            <person name="Steffen D."/>
            <person name="Sanders M."/>
            <person name="Ma J."/>
            <person name="Kohara Y."/>
            <person name="Sharp S."/>
            <person name="Simmonds M."/>
            <person name="Spiegler S."/>
            <person name="Tivey A."/>
            <person name="Sugano S."/>
            <person name="White B."/>
            <person name="Walker D."/>
            <person name="Woodward J."/>
            <person name="Winckler T."/>
            <person name="Tanaka Y."/>
            <person name="Shaulsky G."/>
            <person name="Schleicher M."/>
            <person name="Weinstock G."/>
            <person name="Rosenthal A."/>
            <person name="Cox E.C."/>
            <person name="Chisholm R.L."/>
            <person name="Gibbs R."/>
            <person name="Loomis W.F."/>
            <person name="Platzer M."/>
            <person name="Kay R.R."/>
            <person name="Williams J."/>
            <person name="Dear P.H."/>
            <person name="Noegel A.A."/>
            <person name="Barrell B."/>
            <person name="Kuspa A."/>
        </authorList>
    </citation>
    <scope>NUCLEOTIDE SEQUENCE [LARGE SCALE GENOMIC DNA]</scope>
    <source>
        <strain evidence="2 3">AX4</strain>
    </source>
</reference>
<sequence>MLNRLQSLKKNENLIKFYFNNNYNNLTRYFCTGGSGGGSDIFSTKNSKDAINSTIRSKEDIEEEIKGFQNAPQIKPKIPVDPASLHLSYSIQIAIQKAYDEFMNGKPEEALKRYYWVLSHTPADYAVRIQRATVLESLSRLDDAIIDCNTVIKNSTEGEILSEAFVIKGICLVRKEKYNEAIVAFEKSLLLIHNPKIVDLKREAEMMLYPDTVIVPNHEDDYEFFNGLSSTLMGNAMVKKSPIHGRGIFATRDIEEEELLFEAPSLLSISTNLAKHKYEKHDDEHCNNCHLSLQPVELQNDREISKSKEFPKIEDTLSRMTNLPLGSISGVCCPNCNEAIFCSSECEAQGMARHRLICSGTPSNVHTNFLNKFYHDISKLDDEERTEYLLMLQVFSLQYTTGGNQDEPLRSMQMDQFLKRLVHTEPSKNHTTSYLSRKDMKIYQSIKGIFSNREITQEIYHRVKSIIRLNAVAFPTSRIKILSEKNPMDELGYSFDFQEIPSQQLASILMQGSFFNHSCEPNVFIATPVVNDKSIRFCTRRPIKKGEELFISYLDGEKLTTEKRRTTLKETYSFICNCQACTSRKTIDFLSILD</sequence>
<accession>B0G196</accession>
<name>B0G196_DICDI</name>
<dbReference type="PhylomeDB" id="B0G196"/>
<evidence type="ECO:0000313" key="2">
    <source>
        <dbReference type="EMBL" id="EDR41012.1"/>
    </source>
</evidence>
<dbReference type="PANTHER" id="PTHR42993">
    <property type="entry name" value="MAOC-LIKE DEHYDRATASE DOMAIN-CONTAINING PROTEIN"/>
    <property type="match status" value="1"/>
</dbReference>
<dbReference type="CDD" id="cd20071">
    <property type="entry name" value="SET_SMYD"/>
    <property type="match status" value="1"/>
</dbReference>
<dbReference type="RefSeq" id="XP_001733058.1">
    <property type="nucleotide sequence ID" value="XM_001733006.1"/>
</dbReference>
<organism evidence="2 3">
    <name type="scientific">Dictyostelium discoideum</name>
    <name type="common">Social amoeba</name>
    <dbReference type="NCBI Taxonomy" id="44689"/>
    <lineage>
        <taxon>Eukaryota</taxon>
        <taxon>Amoebozoa</taxon>
        <taxon>Evosea</taxon>
        <taxon>Eumycetozoa</taxon>
        <taxon>Dictyostelia</taxon>
        <taxon>Dictyosteliales</taxon>
        <taxon>Dictyosteliaceae</taxon>
        <taxon>Dictyostelium</taxon>
    </lineage>
</organism>
<dbReference type="SMART" id="SM00317">
    <property type="entry name" value="SET"/>
    <property type="match status" value="1"/>
</dbReference>
<feature type="domain" description="SET" evidence="1">
    <location>
        <begin position="234"/>
        <end position="554"/>
    </location>
</feature>
<protein>
    <submittedName>
        <fullName evidence="2">SET domain-containing protein</fullName>
    </submittedName>
</protein>
<dbReference type="Reactome" id="R-DDI-3214841">
    <property type="pathway name" value="PKMTs methylate histone lysines"/>
</dbReference>
<dbReference type="SUPFAM" id="SSF82199">
    <property type="entry name" value="SET domain"/>
    <property type="match status" value="1"/>
</dbReference>
<dbReference type="GO" id="GO:0045335">
    <property type="term" value="C:phagocytic vesicle"/>
    <property type="evidence" value="ECO:0007005"/>
    <property type="project" value="dictyBase"/>
</dbReference>
<dbReference type="GO" id="GO:0009617">
    <property type="term" value="P:response to bacterium"/>
    <property type="evidence" value="ECO:0007007"/>
    <property type="project" value="dictyBase"/>
</dbReference>
<dbReference type="FunCoup" id="B0G196">
    <property type="interactions" value="126"/>
</dbReference>
<dbReference type="SUPFAM" id="SSF48452">
    <property type="entry name" value="TPR-like"/>
    <property type="match status" value="1"/>
</dbReference>
<dbReference type="InterPro" id="IPR001214">
    <property type="entry name" value="SET_dom"/>
</dbReference>
<dbReference type="InterPro" id="IPR046341">
    <property type="entry name" value="SET_dom_sf"/>
</dbReference>
<evidence type="ECO:0000313" key="3">
    <source>
        <dbReference type="Proteomes" id="UP000002195"/>
    </source>
</evidence>
<evidence type="ECO:0000259" key="1">
    <source>
        <dbReference type="PROSITE" id="PS50280"/>
    </source>
</evidence>
<dbReference type="OMA" id="NPMDELG"/>
<dbReference type="GO" id="GO:0005634">
    <property type="term" value="C:nucleus"/>
    <property type="evidence" value="ECO:0000318"/>
    <property type="project" value="GO_Central"/>
</dbReference>
<dbReference type="InParanoid" id="B0G196"/>
<gene>
    <name evidence="2" type="ORF">DDB_G0294629</name>
</gene>
<dbReference type="Pfam" id="PF00856">
    <property type="entry name" value="SET"/>
    <property type="match status" value="1"/>
</dbReference>
<dbReference type="eggNOG" id="KOG2084">
    <property type="taxonomic scope" value="Eukaryota"/>
</dbReference>
<dbReference type="GeneID" id="8628666"/>
<dbReference type="EMBL" id="AAFI02000190">
    <property type="protein sequence ID" value="EDR41012.1"/>
    <property type="molecule type" value="Genomic_DNA"/>
</dbReference>
<dbReference type="SMR" id="B0G196"/>
<dbReference type="PANTHER" id="PTHR42993:SF1">
    <property type="entry name" value="MAOC-LIKE DEHYDRATASE DOMAIN-CONTAINING PROTEIN"/>
    <property type="match status" value="1"/>
</dbReference>
<dbReference type="SMART" id="SM00028">
    <property type="entry name" value="TPR"/>
    <property type="match status" value="3"/>
</dbReference>
<dbReference type="PaxDb" id="44689-DDB0234108"/>